<dbReference type="FunFam" id="1.10.150.20:FF:000013">
    <property type="entry name" value="U5 small nuclear ribonucleoprotein kDa helicase"/>
    <property type="match status" value="1"/>
</dbReference>
<dbReference type="GO" id="GO:0005681">
    <property type="term" value="C:spliceosomal complex"/>
    <property type="evidence" value="ECO:0007669"/>
    <property type="project" value="TreeGrafter"/>
</dbReference>
<protein>
    <submittedName>
        <fullName evidence="1">Sec63-domain-containing protein</fullName>
    </submittedName>
</protein>
<reference evidence="2" key="1">
    <citation type="journal article" date="2018" name="Nat. Microbiol.">
        <title>Leveraging single-cell genomics to expand the fungal tree of life.</title>
        <authorList>
            <person name="Ahrendt S.R."/>
            <person name="Quandt C.A."/>
            <person name="Ciobanu D."/>
            <person name="Clum A."/>
            <person name="Salamov A."/>
            <person name="Andreopoulos B."/>
            <person name="Cheng J.F."/>
            <person name="Woyke T."/>
            <person name="Pelin A."/>
            <person name="Henrissat B."/>
            <person name="Reynolds N.K."/>
            <person name="Benny G.L."/>
            <person name="Smith M.E."/>
            <person name="James T.Y."/>
            <person name="Grigoriev I.V."/>
        </authorList>
    </citation>
    <scope>NUCLEOTIDE SEQUENCE [LARGE SCALE GENOMIC DNA]</scope>
    <source>
        <strain evidence="2">ATCC 52028</strain>
    </source>
</reference>
<dbReference type="Proteomes" id="UP000268535">
    <property type="component" value="Unassembled WGS sequence"/>
</dbReference>
<dbReference type="AlphaFoldDB" id="A0A4P9WRJ7"/>
<proteinExistence type="predicted"/>
<sequence length="111" mass="12381">MELSQMVVQAVGPRDPSLRQVPHFTPAVVQRLHDRGVQSVFDLLEMEDADRVAALQLSDAQMLDVAAFANRFPNLALTFVPSATEVAQDDVFTLSIRLERDPDEDEDEDAE</sequence>
<evidence type="ECO:0000313" key="2">
    <source>
        <dbReference type="Proteomes" id="UP000268535"/>
    </source>
</evidence>
<dbReference type="PANTHER" id="PTHR24075:SF5">
    <property type="entry name" value="U5 SMALL NUCLEAR RIBONUCLEOPROTEIN 200 KDA HELICASE"/>
    <property type="match status" value="1"/>
</dbReference>
<dbReference type="EMBL" id="ML013551">
    <property type="protein sequence ID" value="RKO95015.1"/>
    <property type="molecule type" value="Genomic_DNA"/>
</dbReference>
<gene>
    <name evidence="1" type="ORF">CAUPRSCDRAFT_9449</name>
</gene>
<name>A0A4P9WRJ7_9FUNG</name>
<accession>A0A4P9WRJ7</accession>
<dbReference type="PANTHER" id="PTHR24075">
    <property type="entry name" value="SEC63 DOMAIN-CONTAINING"/>
    <property type="match status" value="1"/>
</dbReference>
<dbReference type="SUPFAM" id="SSF158702">
    <property type="entry name" value="Sec63 N-terminal domain-like"/>
    <property type="match status" value="1"/>
</dbReference>
<dbReference type="GO" id="GO:0003723">
    <property type="term" value="F:RNA binding"/>
    <property type="evidence" value="ECO:0007669"/>
    <property type="project" value="TreeGrafter"/>
</dbReference>
<feature type="non-terminal residue" evidence="1">
    <location>
        <position position="111"/>
    </location>
</feature>
<organism evidence="1 2">
    <name type="scientific">Caulochytrium protostelioides</name>
    <dbReference type="NCBI Taxonomy" id="1555241"/>
    <lineage>
        <taxon>Eukaryota</taxon>
        <taxon>Fungi</taxon>
        <taxon>Fungi incertae sedis</taxon>
        <taxon>Chytridiomycota</taxon>
        <taxon>Chytridiomycota incertae sedis</taxon>
        <taxon>Chytridiomycetes</taxon>
        <taxon>Caulochytriales</taxon>
        <taxon>Caulochytriaceae</taxon>
        <taxon>Caulochytrium</taxon>
    </lineage>
</organism>
<dbReference type="Gene3D" id="1.10.150.20">
    <property type="entry name" value="5' to 3' exonuclease, C-terminal subdomain"/>
    <property type="match status" value="1"/>
</dbReference>
<dbReference type="GO" id="GO:0000388">
    <property type="term" value="P:spliceosome conformational change to release U4 (or U4atac) and U1 (or U11)"/>
    <property type="evidence" value="ECO:0007669"/>
    <property type="project" value="TreeGrafter"/>
</dbReference>
<evidence type="ECO:0000313" key="1">
    <source>
        <dbReference type="EMBL" id="RKO95015.1"/>
    </source>
</evidence>
<dbReference type="GO" id="GO:0003724">
    <property type="term" value="F:RNA helicase activity"/>
    <property type="evidence" value="ECO:0007669"/>
    <property type="project" value="TreeGrafter"/>
</dbReference>